<keyword evidence="1" id="KW-0812">Transmembrane</keyword>
<feature type="transmembrane region" description="Helical" evidence="1">
    <location>
        <begin position="26"/>
        <end position="47"/>
    </location>
</feature>
<organism evidence="2 3">
    <name type="scientific">Aaosphaeria arxii CBS 175.79</name>
    <dbReference type="NCBI Taxonomy" id="1450172"/>
    <lineage>
        <taxon>Eukaryota</taxon>
        <taxon>Fungi</taxon>
        <taxon>Dikarya</taxon>
        <taxon>Ascomycota</taxon>
        <taxon>Pezizomycotina</taxon>
        <taxon>Dothideomycetes</taxon>
        <taxon>Pleosporomycetidae</taxon>
        <taxon>Pleosporales</taxon>
        <taxon>Pleosporales incertae sedis</taxon>
        <taxon>Aaosphaeria</taxon>
    </lineage>
</organism>
<keyword evidence="1" id="KW-0472">Membrane</keyword>
<dbReference type="EMBL" id="ML978079">
    <property type="protein sequence ID" value="KAF2009317.1"/>
    <property type="molecule type" value="Genomic_DNA"/>
</dbReference>
<keyword evidence="1" id="KW-1133">Transmembrane helix</keyword>
<accession>A0A6A5X983</accession>
<sequence>MHMLSNWSGGKTFVYPVINGPCHYKAWYRAGSTVLFCLLSYISIVSYEWNNYTYTA</sequence>
<evidence type="ECO:0000256" key="1">
    <source>
        <dbReference type="SAM" id="Phobius"/>
    </source>
</evidence>
<dbReference type="Proteomes" id="UP000799778">
    <property type="component" value="Unassembled WGS sequence"/>
</dbReference>
<dbReference type="RefSeq" id="XP_033377656.1">
    <property type="nucleotide sequence ID" value="XM_033529579.1"/>
</dbReference>
<gene>
    <name evidence="2" type="ORF">BU24DRAFT_428854</name>
</gene>
<proteinExistence type="predicted"/>
<evidence type="ECO:0000313" key="3">
    <source>
        <dbReference type="Proteomes" id="UP000799778"/>
    </source>
</evidence>
<dbReference type="GeneID" id="54286976"/>
<keyword evidence="3" id="KW-1185">Reference proteome</keyword>
<name>A0A6A5X983_9PLEO</name>
<reference evidence="2" key="1">
    <citation type="journal article" date="2020" name="Stud. Mycol.">
        <title>101 Dothideomycetes genomes: a test case for predicting lifestyles and emergence of pathogens.</title>
        <authorList>
            <person name="Haridas S."/>
            <person name="Albert R."/>
            <person name="Binder M."/>
            <person name="Bloem J."/>
            <person name="Labutti K."/>
            <person name="Salamov A."/>
            <person name="Andreopoulos B."/>
            <person name="Baker S."/>
            <person name="Barry K."/>
            <person name="Bills G."/>
            <person name="Bluhm B."/>
            <person name="Cannon C."/>
            <person name="Castanera R."/>
            <person name="Culley D."/>
            <person name="Daum C."/>
            <person name="Ezra D."/>
            <person name="Gonzalez J."/>
            <person name="Henrissat B."/>
            <person name="Kuo A."/>
            <person name="Liang C."/>
            <person name="Lipzen A."/>
            <person name="Lutzoni F."/>
            <person name="Magnuson J."/>
            <person name="Mondo S."/>
            <person name="Nolan M."/>
            <person name="Ohm R."/>
            <person name="Pangilinan J."/>
            <person name="Park H.-J."/>
            <person name="Ramirez L."/>
            <person name="Alfaro M."/>
            <person name="Sun H."/>
            <person name="Tritt A."/>
            <person name="Yoshinaga Y."/>
            <person name="Zwiers L.-H."/>
            <person name="Turgeon B."/>
            <person name="Goodwin S."/>
            <person name="Spatafora J."/>
            <person name="Crous P."/>
            <person name="Grigoriev I."/>
        </authorList>
    </citation>
    <scope>NUCLEOTIDE SEQUENCE</scope>
    <source>
        <strain evidence="2">CBS 175.79</strain>
    </source>
</reference>
<dbReference type="AlphaFoldDB" id="A0A6A5X983"/>
<evidence type="ECO:0000313" key="2">
    <source>
        <dbReference type="EMBL" id="KAF2009317.1"/>
    </source>
</evidence>
<protein>
    <submittedName>
        <fullName evidence="2">Uncharacterized protein</fullName>
    </submittedName>
</protein>